<dbReference type="CDD" id="cd00821">
    <property type="entry name" value="PH"/>
    <property type="match status" value="1"/>
</dbReference>
<dbReference type="EMBL" id="BRYA01000072">
    <property type="protein sequence ID" value="GMI37292.1"/>
    <property type="molecule type" value="Genomic_DNA"/>
</dbReference>
<dbReference type="Gene3D" id="2.30.29.30">
    <property type="entry name" value="Pleckstrin-homology domain (PH domain)/Phosphotyrosine-binding domain (PTB)"/>
    <property type="match status" value="1"/>
</dbReference>
<dbReference type="AlphaFoldDB" id="A0A9W7G9S1"/>
<dbReference type="InterPro" id="IPR011993">
    <property type="entry name" value="PH-like_dom_sf"/>
</dbReference>
<evidence type="ECO:0000259" key="2">
    <source>
        <dbReference type="PROSITE" id="PS50003"/>
    </source>
</evidence>
<dbReference type="SUPFAM" id="SSF110004">
    <property type="entry name" value="Glycolipid transfer protein, GLTP"/>
    <property type="match status" value="1"/>
</dbReference>
<comment type="caution">
    <text evidence="3">The sequence shown here is derived from an EMBL/GenBank/DDBJ whole genome shotgun (WGS) entry which is preliminary data.</text>
</comment>
<dbReference type="GO" id="GO:1902388">
    <property type="term" value="F:ceramide 1-phosphate transfer activity"/>
    <property type="evidence" value="ECO:0007669"/>
    <property type="project" value="TreeGrafter"/>
</dbReference>
<dbReference type="OrthoDB" id="192542at2759"/>
<dbReference type="InterPro" id="IPR001849">
    <property type="entry name" value="PH_domain"/>
</dbReference>
<dbReference type="PROSITE" id="PS50003">
    <property type="entry name" value="PH_DOMAIN"/>
    <property type="match status" value="1"/>
</dbReference>
<protein>
    <recommendedName>
        <fullName evidence="1">Pleckstrin homology domain-containing family A member 8</fullName>
    </recommendedName>
</protein>
<dbReference type="SUPFAM" id="SSF50729">
    <property type="entry name" value="PH domain-like"/>
    <property type="match status" value="1"/>
</dbReference>
<dbReference type="PANTHER" id="PTHR10219">
    <property type="entry name" value="GLYCOLIPID TRANSFER PROTEIN-RELATED"/>
    <property type="match status" value="1"/>
</dbReference>
<gene>
    <name evidence="3" type="ORF">TrCOL_g10049</name>
</gene>
<proteinExistence type="predicted"/>
<dbReference type="PANTHER" id="PTHR10219:SF43">
    <property type="entry name" value="GLYCOLIPID TRANSFER PROTEIN DOMAIN-CONTAINING PROTEIN"/>
    <property type="match status" value="1"/>
</dbReference>
<dbReference type="Proteomes" id="UP001165065">
    <property type="component" value="Unassembled WGS sequence"/>
</dbReference>
<name>A0A9W7G9S1_9STRA</name>
<dbReference type="InterPro" id="IPR014830">
    <property type="entry name" value="Glycolipid_transfer_prot_dom"/>
</dbReference>
<dbReference type="Pfam" id="PF08718">
    <property type="entry name" value="GLTP"/>
    <property type="match status" value="1"/>
</dbReference>
<organism evidence="3 4">
    <name type="scientific">Triparma columacea</name>
    <dbReference type="NCBI Taxonomy" id="722753"/>
    <lineage>
        <taxon>Eukaryota</taxon>
        <taxon>Sar</taxon>
        <taxon>Stramenopiles</taxon>
        <taxon>Ochrophyta</taxon>
        <taxon>Bolidophyceae</taxon>
        <taxon>Parmales</taxon>
        <taxon>Triparmaceae</taxon>
        <taxon>Triparma</taxon>
    </lineage>
</organism>
<sequence>MGSKQQFLSMAGWLEKVTSHTILPDSAHARYCVLTNSALHWFTRHPDSSSDVRDELFGTHRGSLAISMIEKVSVDSDMLHLRTSDNRDFFFRSSKTASRPGSSPSIKAWHEAIQLQKSIAYSRSRASSDTRNRNASISGSYVTPTPTITHVIHDSNSSVLAADVSYGTTVVSSAVPDTKTITVLLSDGTKMPPIPIPSSTKEVSKTVSHSTLGDLSFAISYERQALRKTPTLAQGLFSLPILAFGIAHAILTASEHLLEGLPVPIPRTISELYPTTLVLVVMTHLFLAPTVMKFSLCVTVKLPGWNEEVEATPKLTEDDLKADAVMASASASDAADQRTCLYKMADEFSAALNEDTQDIDIEKLLLAASSFLELLRAQGPAMALGVKDFQGNHKKAYSFYSTDKVAYSNMKALLVGEKATGIHKPGGVNKDPSSAAGLLWMRRSIAYQLAFFEKHLNAPNETFVEAAEKAYAQELEPFHGWLLKKIFGKVVSNVPSKGDFENNVAPNISCNRSEVVTKDLKYFVEKVGPVIKVWKQIFADLDLEDVRKV</sequence>
<evidence type="ECO:0000313" key="4">
    <source>
        <dbReference type="Proteomes" id="UP001165065"/>
    </source>
</evidence>
<evidence type="ECO:0000256" key="1">
    <source>
        <dbReference type="ARBA" id="ARBA00016588"/>
    </source>
</evidence>
<dbReference type="GO" id="GO:1902387">
    <property type="term" value="F:ceramide 1-phosphate binding"/>
    <property type="evidence" value="ECO:0007669"/>
    <property type="project" value="TreeGrafter"/>
</dbReference>
<dbReference type="Gene3D" id="1.10.3520.10">
    <property type="entry name" value="Glycolipid transfer protein"/>
    <property type="match status" value="1"/>
</dbReference>
<evidence type="ECO:0000313" key="3">
    <source>
        <dbReference type="EMBL" id="GMI37292.1"/>
    </source>
</evidence>
<reference evidence="4" key="1">
    <citation type="journal article" date="2023" name="Commun. Biol.">
        <title>Genome analysis of Parmales, the sister group of diatoms, reveals the evolutionary specialization of diatoms from phago-mixotrophs to photoautotrophs.</title>
        <authorList>
            <person name="Ban H."/>
            <person name="Sato S."/>
            <person name="Yoshikawa S."/>
            <person name="Yamada K."/>
            <person name="Nakamura Y."/>
            <person name="Ichinomiya M."/>
            <person name="Sato N."/>
            <person name="Blanc-Mathieu R."/>
            <person name="Endo H."/>
            <person name="Kuwata A."/>
            <person name="Ogata H."/>
        </authorList>
    </citation>
    <scope>NUCLEOTIDE SEQUENCE [LARGE SCALE GENOMIC DNA]</scope>
</reference>
<dbReference type="GO" id="GO:0005829">
    <property type="term" value="C:cytosol"/>
    <property type="evidence" value="ECO:0007669"/>
    <property type="project" value="TreeGrafter"/>
</dbReference>
<dbReference type="GO" id="GO:0016020">
    <property type="term" value="C:membrane"/>
    <property type="evidence" value="ECO:0007669"/>
    <property type="project" value="TreeGrafter"/>
</dbReference>
<feature type="domain" description="PH" evidence="2">
    <location>
        <begin position="7"/>
        <end position="118"/>
    </location>
</feature>
<keyword evidence="4" id="KW-1185">Reference proteome</keyword>
<dbReference type="InterPro" id="IPR036497">
    <property type="entry name" value="GLTP_sf"/>
</dbReference>
<dbReference type="SMART" id="SM00233">
    <property type="entry name" value="PH"/>
    <property type="match status" value="1"/>
</dbReference>
<accession>A0A9W7G9S1</accession>